<dbReference type="SUPFAM" id="SSF63825">
    <property type="entry name" value="YWTD domain"/>
    <property type="match status" value="1"/>
</dbReference>
<dbReference type="AlphaFoldDB" id="A0A9D2J4F2"/>
<evidence type="ECO:0000256" key="2">
    <source>
        <dbReference type="SAM" id="SignalP"/>
    </source>
</evidence>
<dbReference type="Gene3D" id="2.115.10.10">
    <property type="entry name" value="Tachylectin 2"/>
    <property type="match status" value="1"/>
</dbReference>
<dbReference type="EMBL" id="DXBY01000153">
    <property type="protein sequence ID" value="HIZ35887.1"/>
    <property type="molecule type" value="Genomic_DNA"/>
</dbReference>
<dbReference type="Pfam" id="PF02018">
    <property type="entry name" value="CBM_4_9"/>
    <property type="match status" value="1"/>
</dbReference>
<dbReference type="SUPFAM" id="SSF63829">
    <property type="entry name" value="Calcium-dependent phosphotriesterase"/>
    <property type="match status" value="2"/>
</dbReference>
<proteinExistence type="predicted"/>
<keyword evidence="1" id="KW-0378">Hydrolase</keyword>
<gene>
    <name evidence="4" type="ORF">H9815_08920</name>
</gene>
<dbReference type="Gene3D" id="2.60.120.260">
    <property type="entry name" value="Galactose-binding domain-like"/>
    <property type="match status" value="1"/>
</dbReference>
<dbReference type="Proteomes" id="UP000824037">
    <property type="component" value="Unassembled WGS sequence"/>
</dbReference>
<dbReference type="GO" id="GO:0016798">
    <property type="term" value="F:hydrolase activity, acting on glycosyl bonds"/>
    <property type="evidence" value="ECO:0007669"/>
    <property type="project" value="InterPro"/>
</dbReference>
<reference evidence="4" key="2">
    <citation type="submission" date="2021-04" db="EMBL/GenBank/DDBJ databases">
        <authorList>
            <person name="Gilroy R."/>
        </authorList>
    </citation>
    <scope>NUCLEOTIDE SEQUENCE</scope>
    <source>
        <strain evidence="4">ChiGjej4B4-7305</strain>
    </source>
</reference>
<feature type="chain" id="PRO_5039614384" description="CBM-cenC domain-containing protein" evidence="2">
    <location>
        <begin position="30"/>
        <end position="835"/>
    </location>
</feature>
<evidence type="ECO:0000259" key="3">
    <source>
        <dbReference type="Pfam" id="PF02018"/>
    </source>
</evidence>
<keyword evidence="2" id="KW-0732">Signal</keyword>
<accession>A0A9D2J4F2</accession>
<feature type="signal peptide" evidence="2">
    <location>
        <begin position="1"/>
        <end position="29"/>
    </location>
</feature>
<dbReference type="InterPro" id="IPR008979">
    <property type="entry name" value="Galactose-bd-like_sf"/>
</dbReference>
<evidence type="ECO:0000256" key="1">
    <source>
        <dbReference type="ARBA" id="ARBA00022801"/>
    </source>
</evidence>
<dbReference type="SUPFAM" id="SSF49785">
    <property type="entry name" value="Galactose-binding domain-like"/>
    <property type="match status" value="1"/>
</dbReference>
<dbReference type="InterPro" id="IPR003305">
    <property type="entry name" value="CenC_carb-bd"/>
</dbReference>
<protein>
    <recommendedName>
        <fullName evidence="3">CBM-cenC domain-containing protein</fullName>
    </recommendedName>
</protein>
<name>A0A9D2J4F2_9MICO</name>
<comment type="caution">
    <text evidence="4">The sequence shown here is derived from an EMBL/GenBank/DDBJ whole genome shotgun (WGS) entry which is preliminary data.</text>
</comment>
<organism evidence="4 5">
    <name type="scientific">Candidatus Ruania gallistercoris</name>
    <dbReference type="NCBI Taxonomy" id="2838746"/>
    <lineage>
        <taxon>Bacteria</taxon>
        <taxon>Bacillati</taxon>
        <taxon>Actinomycetota</taxon>
        <taxon>Actinomycetes</taxon>
        <taxon>Micrococcales</taxon>
        <taxon>Ruaniaceae</taxon>
        <taxon>Ruania</taxon>
    </lineage>
</organism>
<evidence type="ECO:0000313" key="4">
    <source>
        <dbReference type="EMBL" id="HIZ35887.1"/>
    </source>
</evidence>
<feature type="domain" description="CBM-cenC" evidence="3">
    <location>
        <begin position="46"/>
        <end position="176"/>
    </location>
</feature>
<reference evidence="4" key="1">
    <citation type="journal article" date="2021" name="PeerJ">
        <title>Extensive microbial diversity within the chicken gut microbiome revealed by metagenomics and culture.</title>
        <authorList>
            <person name="Gilroy R."/>
            <person name="Ravi A."/>
            <person name="Getino M."/>
            <person name="Pursley I."/>
            <person name="Horton D.L."/>
            <person name="Alikhan N.F."/>
            <person name="Baker D."/>
            <person name="Gharbi K."/>
            <person name="Hall N."/>
            <person name="Watson M."/>
            <person name="Adriaenssens E.M."/>
            <person name="Foster-Nyarko E."/>
            <person name="Jarju S."/>
            <person name="Secka A."/>
            <person name="Antonio M."/>
            <person name="Oren A."/>
            <person name="Chaudhuri R.R."/>
            <person name="La Ragione R."/>
            <person name="Hildebrand F."/>
            <person name="Pallen M.J."/>
        </authorList>
    </citation>
    <scope>NUCLEOTIDE SEQUENCE</scope>
    <source>
        <strain evidence="4">ChiGjej4B4-7305</strain>
    </source>
</reference>
<dbReference type="Gene3D" id="2.130.10.10">
    <property type="entry name" value="YVTN repeat-like/Quinoprotein amine dehydrogenase"/>
    <property type="match status" value="1"/>
</dbReference>
<evidence type="ECO:0000313" key="5">
    <source>
        <dbReference type="Proteomes" id="UP000824037"/>
    </source>
</evidence>
<dbReference type="InterPro" id="IPR015943">
    <property type="entry name" value="WD40/YVTN_repeat-like_dom_sf"/>
</dbReference>
<sequence length="835" mass="89083">MAAVTRAGSGRRLLVALAAVLGIVLAAQAVPGGARAEAPEDPLGPVNGGFEEPVGDEGIPGWQSRGGELGSAAVVSDPVFAGSQSLRLDDPADDAAFGLMSTPMPVQAEHTYRLSMQTYVERGTPTVYVYFYDAEGTELEARSEHFEDAPTGQWAPATLDVTVPEGASSAAVYLYSTIGRVSTYYVDDVGLSHVRAPIEVEELGVAFYSPNVRLAATDVLADGTRVGYLFSDGQPVSLTMVDLSTGEILDTHDFEGYSIGASIVVADDDRVYLSVRGPNDGTLWRYDPASGALDRLAGRIVGEAMLRSLVIEDGILYGSTYPNAKVFSYDLATEQVRDYGSVVEDGSYAWGFDMIDGELWVGTGAVPHLMRLDPDTGEVTELPLPDEVAESADFITRVEQLGDKVLVSYSPAGSRNTAIYDLATEQWQDGIDRVSGPWTSPSGDGTVYYVDGDTVSGIELESGAEVSIDWAGSGIADELDGTTELALLDEGLQDAPGPTLVGIRSDGSIWHYQLAVGVGDVLEIALRGAPATVHSVGTGADGDIYYGAYLSAGVMARVDVQSRTLEQITGPTQADSITAARGGRTVIATYPGAEFYAARSDQPWNWGNNPQHVFSLGRDANGQDRPLSMVAAGPWVAAATIPNYGELGGALTMFHPVTGRHEVHRNIVPDQSVTVLAHRDRVVYGGTSIYGGLSSTPTQDEAELFAWDYRRDRLIASEVVVPGAEVIHALAFDADGDLWGLADNGVFFEYDVSAGEVLRTVSTSATVNNDWGRLSEFFLYPDGTFYGDAGGQLFHLDPETEEFTTLIADDAYHSALASDGSIYFSDRTSIYRYQP</sequence>